<feature type="domain" description="Glycosyl transferase family 1" evidence="1">
    <location>
        <begin position="178"/>
        <end position="339"/>
    </location>
</feature>
<evidence type="ECO:0000259" key="1">
    <source>
        <dbReference type="Pfam" id="PF00534"/>
    </source>
</evidence>
<dbReference type="AlphaFoldDB" id="A0A2Z4IME4"/>
<keyword evidence="4" id="KW-1185">Reference proteome</keyword>
<dbReference type="PANTHER" id="PTHR45947">
    <property type="entry name" value="SULFOQUINOVOSYL TRANSFERASE SQD2"/>
    <property type="match status" value="1"/>
</dbReference>
<proteinExistence type="predicted"/>
<evidence type="ECO:0000313" key="4">
    <source>
        <dbReference type="Proteomes" id="UP000248688"/>
    </source>
</evidence>
<organism evidence="3 4">
    <name type="scientific">Echinicola strongylocentroti</name>
    <dbReference type="NCBI Taxonomy" id="1795355"/>
    <lineage>
        <taxon>Bacteria</taxon>
        <taxon>Pseudomonadati</taxon>
        <taxon>Bacteroidota</taxon>
        <taxon>Cytophagia</taxon>
        <taxon>Cytophagales</taxon>
        <taxon>Cyclobacteriaceae</taxon>
        <taxon>Echinicola</taxon>
    </lineage>
</organism>
<gene>
    <name evidence="3" type="ORF">DN752_19065</name>
</gene>
<dbReference type="RefSeq" id="WP_112785438.1">
    <property type="nucleotide sequence ID" value="NZ_CP030041.1"/>
</dbReference>
<name>A0A2Z4IME4_9BACT</name>
<dbReference type="Pfam" id="PF13439">
    <property type="entry name" value="Glyco_transf_4"/>
    <property type="match status" value="1"/>
</dbReference>
<dbReference type="Proteomes" id="UP000248688">
    <property type="component" value="Chromosome"/>
</dbReference>
<dbReference type="InterPro" id="IPR028098">
    <property type="entry name" value="Glyco_trans_4-like_N"/>
</dbReference>
<dbReference type="KEGG" id="est:DN752_19065"/>
<dbReference type="EMBL" id="CP030041">
    <property type="protein sequence ID" value="AWW32065.1"/>
    <property type="molecule type" value="Genomic_DNA"/>
</dbReference>
<evidence type="ECO:0000259" key="2">
    <source>
        <dbReference type="Pfam" id="PF13439"/>
    </source>
</evidence>
<dbReference type="Pfam" id="PF00534">
    <property type="entry name" value="Glycos_transf_1"/>
    <property type="match status" value="1"/>
</dbReference>
<dbReference type="OrthoDB" id="1522162at2"/>
<sequence>MRIVHLIQKPQLRGAELFAAQLAQCQMRNGHEVLLVCVFRGKASFPFEGEIVCIDCKEKNRFWEIRGWRRLRDIIAHFRPDIVQANASDTLKFSVFSKMIFKWDTPIVYRNANKISDFIKGKSHLTFNKFLFSKINGVISVSIGCNQDFNHCFNSLNIPNCTIPNGVDFGEMDRKLQDEVPNTLREKEYVLMVGAFVKEKNHIGLLHIFNEIHKKFPQLYLVFVGAGKLAAEINSQAANMESADRVLFMGNLDNVLPVMKNAKALLVPSKIEGLPAVILESMYCKVPVIAYDVGGISEAVLHDETGFLVPFENRNLFRNLLERVLSDNHRIPSDILDNARTKVITHFNINVLAHYFLTFYQQITDTKRA</sequence>
<dbReference type="CDD" id="cd03811">
    <property type="entry name" value="GT4_GT28_WabH-like"/>
    <property type="match status" value="1"/>
</dbReference>
<dbReference type="PANTHER" id="PTHR45947:SF3">
    <property type="entry name" value="SULFOQUINOVOSYL TRANSFERASE SQD2"/>
    <property type="match status" value="1"/>
</dbReference>
<dbReference type="SUPFAM" id="SSF53756">
    <property type="entry name" value="UDP-Glycosyltransferase/glycogen phosphorylase"/>
    <property type="match status" value="1"/>
</dbReference>
<dbReference type="InterPro" id="IPR001296">
    <property type="entry name" value="Glyco_trans_1"/>
</dbReference>
<feature type="domain" description="Glycosyltransferase subfamily 4-like N-terminal" evidence="2">
    <location>
        <begin position="14"/>
        <end position="168"/>
    </location>
</feature>
<accession>A0A2Z4IME4</accession>
<keyword evidence="3" id="KW-0808">Transferase</keyword>
<evidence type="ECO:0000313" key="3">
    <source>
        <dbReference type="EMBL" id="AWW32065.1"/>
    </source>
</evidence>
<dbReference type="GO" id="GO:0016757">
    <property type="term" value="F:glycosyltransferase activity"/>
    <property type="evidence" value="ECO:0007669"/>
    <property type="project" value="InterPro"/>
</dbReference>
<protein>
    <submittedName>
        <fullName evidence="3">Glycosyltransferase</fullName>
    </submittedName>
</protein>
<dbReference type="Gene3D" id="3.40.50.2000">
    <property type="entry name" value="Glycogen Phosphorylase B"/>
    <property type="match status" value="2"/>
</dbReference>
<reference evidence="3 4" key="1">
    <citation type="submission" date="2018-06" db="EMBL/GenBank/DDBJ databases">
        <title>Echinicola strongylocentroti sp. nov., isolated from a sea urchin Strongylocentrotus intermedius.</title>
        <authorList>
            <person name="Bae S.S."/>
        </authorList>
    </citation>
    <scope>NUCLEOTIDE SEQUENCE [LARGE SCALE GENOMIC DNA]</scope>
    <source>
        <strain evidence="3 4">MEBiC08714</strain>
    </source>
</reference>
<dbReference type="InterPro" id="IPR050194">
    <property type="entry name" value="Glycosyltransferase_grp1"/>
</dbReference>